<gene>
    <name evidence="4" type="primary">LOC105361488</name>
</gene>
<proteinExistence type="predicted"/>
<dbReference type="InterPro" id="IPR046331">
    <property type="entry name" value="GPAM1-like"/>
</dbReference>
<dbReference type="PANTHER" id="PTHR46370:SF1">
    <property type="entry name" value="GPALPP MOTIFS-CONTAINING PROTEIN 1"/>
    <property type="match status" value="1"/>
</dbReference>
<feature type="coiled-coil region" evidence="1">
    <location>
        <begin position="300"/>
        <end position="327"/>
    </location>
</feature>
<dbReference type="GeneID" id="105361488"/>
<accession>A0AAJ6YF95</accession>
<feature type="domain" description="DUF3752" evidence="2">
    <location>
        <begin position="233"/>
        <end position="363"/>
    </location>
</feature>
<dbReference type="Pfam" id="PF12572">
    <property type="entry name" value="DUF3752"/>
    <property type="match status" value="1"/>
</dbReference>
<name>A0AAJ6YF95_9HYME</name>
<organism evidence="3 4">
    <name type="scientific">Ceratosolen solmsi marchali</name>
    <dbReference type="NCBI Taxonomy" id="326594"/>
    <lineage>
        <taxon>Eukaryota</taxon>
        <taxon>Metazoa</taxon>
        <taxon>Ecdysozoa</taxon>
        <taxon>Arthropoda</taxon>
        <taxon>Hexapoda</taxon>
        <taxon>Insecta</taxon>
        <taxon>Pterygota</taxon>
        <taxon>Neoptera</taxon>
        <taxon>Endopterygota</taxon>
        <taxon>Hymenoptera</taxon>
        <taxon>Apocrita</taxon>
        <taxon>Proctotrupomorpha</taxon>
        <taxon>Chalcidoidea</taxon>
        <taxon>Agaonidae</taxon>
        <taxon>Agaoninae</taxon>
        <taxon>Ceratosolen</taxon>
    </lineage>
</organism>
<evidence type="ECO:0000256" key="1">
    <source>
        <dbReference type="SAM" id="Coils"/>
    </source>
</evidence>
<sequence>MMNLTSTVGNTTVHPKKLKSFFDRIIHKQNHDANSSFYGPTLSLELEKKFINANDIEIPIKNIEKTKLPLYSVPNYNQNVIEPVLSKNHRQSSPITNNSIGTDKEKKTKKIEKYEIDTYNLEKQEIETFGPVLPPHMEKHRVIESVLLENIISSDNKVIDTPLRSNIEDDETFGPLPVDHPAIRKSYIQIQLEQRAKQVKAKIKDKISSEKRKREEWMVELPPTHAIALSFESRSRKFKMNEGSDLSDRSMWTDTPVDKYFKQTEKKEPLFVKSEESNNKLNKCKYEDVIKESVKQVKCESLLDMHLKSLKRKKKKLEKEAKEFGLSTRRPFDRDIDLQMNRLNDARKKNIFEKASCFNERFTPGKI</sequence>
<dbReference type="KEGG" id="csol:105361488"/>
<evidence type="ECO:0000259" key="2">
    <source>
        <dbReference type="Pfam" id="PF12572"/>
    </source>
</evidence>
<dbReference type="PANTHER" id="PTHR46370">
    <property type="entry name" value="GPALPP MOTIFS-CONTAINING PROTEIN 1"/>
    <property type="match status" value="1"/>
</dbReference>
<protein>
    <submittedName>
        <fullName evidence="4">GPALPP motifs-containing protein 1</fullName>
    </submittedName>
</protein>
<keyword evidence="1" id="KW-0175">Coiled coil</keyword>
<dbReference type="InterPro" id="IPR022226">
    <property type="entry name" value="DUF3752"/>
</dbReference>
<evidence type="ECO:0000313" key="4">
    <source>
        <dbReference type="RefSeq" id="XP_011496987.1"/>
    </source>
</evidence>
<dbReference type="RefSeq" id="XP_011496987.1">
    <property type="nucleotide sequence ID" value="XM_011498685.1"/>
</dbReference>
<dbReference type="AlphaFoldDB" id="A0AAJ6YF95"/>
<keyword evidence="3" id="KW-1185">Reference proteome</keyword>
<dbReference type="Proteomes" id="UP000695007">
    <property type="component" value="Unplaced"/>
</dbReference>
<reference evidence="4" key="1">
    <citation type="submission" date="2025-08" db="UniProtKB">
        <authorList>
            <consortium name="RefSeq"/>
        </authorList>
    </citation>
    <scope>IDENTIFICATION</scope>
</reference>
<evidence type="ECO:0000313" key="3">
    <source>
        <dbReference type="Proteomes" id="UP000695007"/>
    </source>
</evidence>